<protein>
    <submittedName>
        <fullName evidence="1">Uncharacterized protein</fullName>
    </submittedName>
</protein>
<sequence>MQRETIQKVQDIYGVFKYQCLGVIKTGFRLGASPQTAIARKPLRWTVSAEKQNGS</sequence>
<evidence type="ECO:0000313" key="1">
    <source>
        <dbReference type="EMBL" id="KAH3818756.1"/>
    </source>
</evidence>
<dbReference type="Proteomes" id="UP000828390">
    <property type="component" value="Unassembled WGS sequence"/>
</dbReference>
<reference evidence="1" key="1">
    <citation type="journal article" date="2019" name="bioRxiv">
        <title>The Genome of the Zebra Mussel, Dreissena polymorpha: A Resource for Invasive Species Research.</title>
        <authorList>
            <person name="McCartney M.A."/>
            <person name="Auch B."/>
            <person name="Kono T."/>
            <person name="Mallez S."/>
            <person name="Zhang Y."/>
            <person name="Obille A."/>
            <person name="Becker A."/>
            <person name="Abrahante J.E."/>
            <person name="Garbe J."/>
            <person name="Badalamenti J.P."/>
            <person name="Herman A."/>
            <person name="Mangelson H."/>
            <person name="Liachko I."/>
            <person name="Sullivan S."/>
            <person name="Sone E.D."/>
            <person name="Koren S."/>
            <person name="Silverstein K.A.T."/>
            <person name="Beckman K.B."/>
            <person name="Gohl D.M."/>
        </authorList>
    </citation>
    <scope>NUCLEOTIDE SEQUENCE</scope>
    <source>
        <strain evidence="1">Duluth1</strain>
        <tissue evidence="1">Whole animal</tissue>
    </source>
</reference>
<proteinExistence type="predicted"/>
<accession>A0A9D4GNQ8</accession>
<comment type="caution">
    <text evidence="1">The sequence shown here is derived from an EMBL/GenBank/DDBJ whole genome shotgun (WGS) entry which is preliminary data.</text>
</comment>
<organism evidence="1 2">
    <name type="scientific">Dreissena polymorpha</name>
    <name type="common">Zebra mussel</name>
    <name type="synonym">Mytilus polymorpha</name>
    <dbReference type="NCBI Taxonomy" id="45954"/>
    <lineage>
        <taxon>Eukaryota</taxon>
        <taxon>Metazoa</taxon>
        <taxon>Spiralia</taxon>
        <taxon>Lophotrochozoa</taxon>
        <taxon>Mollusca</taxon>
        <taxon>Bivalvia</taxon>
        <taxon>Autobranchia</taxon>
        <taxon>Heteroconchia</taxon>
        <taxon>Euheterodonta</taxon>
        <taxon>Imparidentia</taxon>
        <taxon>Neoheterodontei</taxon>
        <taxon>Myida</taxon>
        <taxon>Dreissenoidea</taxon>
        <taxon>Dreissenidae</taxon>
        <taxon>Dreissena</taxon>
    </lineage>
</organism>
<name>A0A9D4GNQ8_DREPO</name>
<dbReference type="AlphaFoldDB" id="A0A9D4GNQ8"/>
<dbReference type="EMBL" id="JAIWYP010000005">
    <property type="protein sequence ID" value="KAH3818756.1"/>
    <property type="molecule type" value="Genomic_DNA"/>
</dbReference>
<keyword evidence="2" id="KW-1185">Reference proteome</keyword>
<gene>
    <name evidence="1" type="ORF">DPMN_120482</name>
</gene>
<reference evidence="1" key="2">
    <citation type="submission" date="2020-11" db="EMBL/GenBank/DDBJ databases">
        <authorList>
            <person name="McCartney M.A."/>
            <person name="Auch B."/>
            <person name="Kono T."/>
            <person name="Mallez S."/>
            <person name="Becker A."/>
            <person name="Gohl D.M."/>
            <person name="Silverstein K.A.T."/>
            <person name="Koren S."/>
            <person name="Bechman K.B."/>
            <person name="Herman A."/>
            <person name="Abrahante J.E."/>
            <person name="Garbe J."/>
        </authorList>
    </citation>
    <scope>NUCLEOTIDE SEQUENCE</scope>
    <source>
        <strain evidence="1">Duluth1</strain>
        <tissue evidence="1">Whole animal</tissue>
    </source>
</reference>
<evidence type="ECO:0000313" key="2">
    <source>
        <dbReference type="Proteomes" id="UP000828390"/>
    </source>
</evidence>